<dbReference type="CDD" id="cd17917">
    <property type="entry name" value="DEXHc_RHA-like"/>
    <property type="match status" value="1"/>
</dbReference>
<dbReference type="InterPro" id="IPR048333">
    <property type="entry name" value="HA2_WH"/>
</dbReference>
<dbReference type="Proteomes" id="UP001157974">
    <property type="component" value="Unassembled WGS sequence"/>
</dbReference>
<dbReference type="FunFam" id="3.40.50.300:FF:000578">
    <property type="entry name" value="probable ATP-dependent RNA helicase DHX35"/>
    <property type="match status" value="1"/>
</dbReference>
<protein>
    <recommendedName>
        <fullName evidence="2">RNA helicase</fullName>
        <ecNumber evidence="2">3.6.4.13</ecNumber>
    </recommendedName>
</protein>
<evidence type="ECO:0000256" key="2">
    <source>
        <dbReference type="ARBA" id="ARBA00012552"/>
    </source>
</evidence>
<dbReference type="CDD" id="cd18791">
    <property type="entry name" value="SF2_C_RHA"/>
    <property type="match status" value="1"/>
</dbReference>
<dbReference type="Pfam" id="PF07717">
    <property type="entry name" value="OB_NTP_bind"/>
    <property type="match status" value="1"/>
</dbReference>
<dbReference type="EMBL" id="JAMWBK010000002">
    <property type="protein sequence ID" value="KAJ8907323.1"/>
    <property type="molecule type" value="Genomic_DNA"/>
</dbReference>
<comment type="caution">
    <text evidence="11">The sequence shown here is derived from an EMBL/GenBank/DDBJ whole genome shotgun (WGS) entry which is preliminary data.</text>
</comment>
<accession>A0AAV8UXJ4</accession>
<dbReference type="AlphaFoldDB" id="A0AAV8UXJ4"/>
<feature type="compositionally biased region" description="Basic and acidic residues" evidence="8">
    <location>
        <begin position="1"/>
        <end position="17"/>
    </location>
</feature>
<reference evidence="11 12" key="1">
    <citation type="journal article" date="2023" name="Nat. Commun.">
        <title>Origin of minicircular mitochondrial genomes in red algae.</title>
        <authorList>
            <person name="Lee Y."/>
            <person name="Cho C.H."/>
            <person name="Lee Y.M."/>
            <person name="Park S.I."/>
            <person name="Yang J.H."/>
            <person name="West J.A."/>
            <person name="Bhattacharya D."/>
            <person name="Yoon H.S."/>
        </authorList>
    </citation>
    <scope>NUCLEOTIDE SEQUENCE [LARGE SCALE GENOMIC DNA]</scope>
    <source>
        <strain evidence="11 12">CCMP1338</strain>
        <tissue evidence="11">Whole cell</tissue>
    </source>
</reference>
<evidence type="ECO:0000256" key="3">
    <source>
        <dbReference type="ARBA" id="ARBA00022741"/>
    </source>
</evidence>
<keyword evidence="4" id="KW-0378">Hydrolase</keyword>
<comment type="similarity">
    <text evidence="1">Belongs to the DEAD box helicase family. DEAH subfamily.</text>
</comment>
<evidence type="ECO:0000256" key="6">
    <source>
        <dbReference type="ARBA" id="ARBA00022840"/>
    </source>
</evidence>
<dbReference type="PROSITE" id="PS51194">
    <property type="entry name" value="HELICASE_CTER"/>
    <property type="match status" value="1"/>
</dbReference>
<dbReference type="SMART" id="SM00490">
    <property type="entry name" value="HELICc"/>
    <property type="match status" value="1"/>
</dbReference>
<dbReference type="PANTHER" id="PTHR18934">
    <property type="entry name" value="ATP-DEPENDENT RNA HELICASE"/>
    <property type="match status" value="1"/>
</dbReference>
<dbReference type="Pfam" id="PF21010">
    <property type="entry name" value="HA2_C"/>
    <property type="match status" value="1"/>
</dbReference>
<dbReference type="SMART" id="SM00847">
    <property type="entry name" value="HA2"/>
    <property type="match status" value="1"/>
</dbReference>
<dbReference type="InterPro" id="IPR027417">
    <property type="entry name" value="P-loop_NTPase"/>
</dbReference>
<dbReference type="Pfam" id="PF00270">
    <property type="entry name" value="DEAD"/>
    <property type="match status" value="1"/>
</dbReference>
<dbReference type="GO" id="GO:0005730">
    <property type="term" value="C:nucleolus"/>
    <property type="evidence" value="ECO:0007669"/>
    <property type="project" value="UniProtKB-ARBA"/>
</dbReference>
<dbReference type="InterPro" id="IPR001650">
    <property type="entry name" value="Helicase_C-like"/>
</dbReference>
<evidence type="ECO:0000313" key="11">
    <source>
        <dbReference type="EMBL" id="KAJ8907323.1"/>
    </source>
</evidence>
<keyword evidence="6" id="KW-0067">ATP-binding</keyword>
<dbReference type="GO" id="GO:0003725">
    <property type="term" value="F:double-stranded RNA binding"/>
    <property type="evidence" value="ECO:0007669"/>
    <property type="project" value="TreeGrafter"/>
</dbReference>
<dbReference type="GO" id="GO:0005524">
    <property type="term" value="F:ATP binding"/>
    <property type="evidence" value="ECO:0007669"/>
    <property type="project" value="UniProtKB-KW"/>
</dbReference>
<evidence type="ECO:0000256" key="8">
    <source>
        <dbReference type="SAM" id="MobiDB-lite"/>
    </source>
</evidence>
<name>A0AAV8UXJ4_9RHOD</name>
<evidence type="ECO:0000256" key="5">
    <source>
        <dbReference type="ARBA" id="ARBA00022806"/>
    </source>
</evidence>
<dbReference type="InterPro" id="IPR007502">
    <property type="entry name" value="Helicase-assoc_dom"/>
</dbReference>
<dbReference type="Pfam" id="PF00271">
    <property type="entry name" value="Helicase_C"/>
    <property type="match status" value="1"/>
</dbReference>
<dbReference type="Gene3D" id="1.20.120.1080">
    <property type="match status" value="1"/>
</dbReference>
<evidence type="ECO:0000256" key="1">
    <source>
        <dbReference type="ARBA" id="ARBA00008792"/>
    </source>
</evidence>
<dbReference type="Gene3D" id="3.40.50.300">
    <property type="entry name" value="P-loop containing nucleotide triphosphate hydrolases"/>
    <property type="match status" value="2"/>
</dbReference>
<evidence type="ECO:0000256" key="7">
    <source>
        <dbReference type="ARBA" id="ARBA00047984"/>
    </source>
</evidence>
<keyword evidence="5" id="KW-0347">Helicase</keyword>
<dbReference type="PROSITE" id="PS00690">
    <property type="entry name" value="DEAH_ATP_HELICASE"/>
    <property type="match status" value="1"/>
</dbReference>
<dbReference type="Pfam" id="PF04408">
    <property type="entry name" value="WHD_HA2"/>
    <property type="match status" value="1"/>
</dbReference>
<dbReference type="EC" id="3.6.4.13" evidence="2"/>
<evidence type="ECO:0000256" key="4">
    <source>
        <dbReference type="ARBA" id="ARBA00022801"/>
    </source>
</evidence>
<dbReference type="SUPFAM" id="SSF52540">
    <property type="entry name" value="P-loop containing nucleoside triphosphate hydrolases"/>
    <property type="match status" value="1"/>
</dbReference>
<dbReference type="PROSITE" id="PS51192">
    <property type="entry name" value="HELICASE_ATP_BIND_1"/>
    <property type="match status" value="1"/>
</dbReference>
<sequence>MRQKRVLEGSDRNDGHRDRKGKLPVQFARSKILRAFARSDVLILVGDTGSGKSTQVPQMILDDDWGLKGKLVAVTQPRRVAAMSVASRVATERGCRLGDEVSYAVRFDDCTTHRTRLKYATDGILMREALEDQVLSNYAVVVIDEVHERSISTDVLLGISKQALAVRRGSMKLIVMSATPDIDGLRKFYNKGSIVEVVTVPGRTFPIEMMFAGEPVSDYLDGAITATLQVHTDESMPGDILVFLTGQEEIDAAISILESRITKLRANGHKLATLVARPLYAALPSDEQMAAIEPLPPGQRHHSRKVMFATNVAETSITIRNVKYVIDTGVAKSRTVNLRTGADILRVGPVSKSQARQRAGRAGRESPGKCFRLYVEDDYHKMEDHPIPEILRCDLASAILHLLAMGIGNPFKFEFIDPPPKKAVANALELLFSLSAVDEQMGLTELGKTMSSLPLPPMLARSTLEAKRSNCLPQMLTLAAMLTVESPFLSPRGKRDEAAGSRKKFASPYGDHISLYFAYKSFEKLESENRSQFCRKYFLNVRSMLAAQNIRKQIEDLLGGVNAVGVDERELEGDLLDAVRMSLVAGYFRNAAYLRSEDKKYVAYGSTRGLTGGVEVDIHPSSCLRGLRKRPALIIFHELILTTRSYVRTALEIEKHWLVELSNGFFRTE</sequence>
<dbReference type="GO" id="GO:0003724">
    <property type="term" value="F:RNA helicase activity"/>
    <property type="evidence" value="ECO:0007669"/>
    <property type="project" value="UniProtKB-EC"/>
</dbReference>
<evidence type="ECO:0000313" key="12">
    <source>
        <dbReference type="Proteomes" id="UP001157974"/>
    </source>
</evidence>
<dbReference type="SMART" id="SM00487">
    <property type="entry name" value="DEXDc"/>
    <property type="match status" value="1"/>
</dbReference>
<feature type="region of interest" description="Disordered" evidence="8">
    <location>
        <begin position="1"/>
        <end position="21"/>
    </location>
</feature>
<feature type="domain" description="Helicase ATP-binding" evidence="9">
    <location>
        <begin position="33"/>
        <end position="198"/>
    </location>
</feature>
<organism evidence="11 12">
    <name type="scientific">Rhodosorus marinus</name>
    <dbReference type="NCBI Taxonomy" id="101924"/>
    <lineage>
        <taxon>Eukaryota</taxon>
        <taxon>Rhodophyta</taxon>
        <taxon>Stylonematophyceae</taxon>
        <taxon>Stylonematales</taxon>
        <taxon>Stylonemataceae</taxon>
        <taxon>Rhodosorus</taxon>
    </lineage>
</organism>
<dbReference type="InterPro" id="IPR011709">
    <property type="entry name" value="DEAD-box_helicase_OB_fold"/>
</dbReference>
<feature type="domain" description="Helicase C-terminal" evidence="10">
    <location>
        <begin position="223"/>
        <end position="406"/>
    </location>
</feature>
<dbReference type="InterPro" id="IPR011545">
    <property type="entry name" value="DEAD/DEAH_box_helicase_dom"/>
</dbReference>
<evidence type="ECO:0000259" key="10">
    <source>
        <dbReference type="PROSITE" id="PS51194"/>
    </source>
</evidence>
<dbReference type="GO" id="GO:0016787">
    <property type="term" value="F:hydrolase activity"/>
    <property type="evidence" value="ECO:0007669"/>
    <property type="project" value="UniProtKB-KW"/>
</dbReference>
<keyword evidence="12" id="KW-1185">Reference proteome</keyword>
<gene>
    <name evidence="11" type="ORF">NDN08_007437</name>
</gene>
<dbReference type="InterPro" id="IPR002464">
    <property type="entry name" value="DNA/RNA_helicase_DEAH_CS"/>
</dbReference>
<dbReference type="GO" id="GO:0045943">
    <property type="term" value="P:positive regulation of transcription by RNA polymerase I"/>
    <property type="evidence" value="ECO:0007669"/>
    <property type="project" value="TreeGrafter"/>
</dbReference>
<evidence type="ECO:0000259" key="9">
    <source>
        <dbReference type="PROSITE" id="PS51192"/>
    </source>
</evidence>
<proteinExistence type="inferred from homology"/>
<keyword evidence="3" id="KW-0547">Nucleotide-binding</keyword>
<dbReference type="PANTHER" id="PTHR18934:SF118">
    <property type="entry name" value="ATP-DEPENDENT RNA HELICASE DHX33"/>
    <property type="match status" value="1"/>
</dbReference>
<dbReference type="InterPro" id="IPR014001">
    <property type="entry name" value="Helicase_ATP-bd"/>
</dbReference>
<comment type="catalytic activity">
    <reaction evidence="7">
        <text>ATP + H2O = ADP + phosphate + H(+)</text>
        <dbReference type="Rhea" id="RHEA:13065"/>
        <dbReference type="ChEBI" id="CHEBI:15377"/>
        <dbReference type="ChEBI" id="CHEBI:15378"/>
        <dbReference type="ChEBI" id="CHEBI:30616"/>
        <dbReference type="ChEBI" id="CHEBI:43474"/>
        <dbReference type="ChEBI" id="CHEBI:456216"/>
        <dbReference type="EC" id="3.6.4.13"/>
    </reaction>
</comment>